<dbReference type="AlphaFoldDB" id="A0A7W5V552"/>
<dbReference type="PANTHER" id="PTHR35446:SF3">
    <property type="entry name" value="CMD DOMAIN-CONTAINING PROTEIN"/>
    <property type="match status" value="1"/>
</dbReference>
<organism evidence="2 3">
    <name type="scientific">Nonomuraea dietziae</name>
    <dbReference type="NCBI Taxonomy" id="65515"/>
    <lineage>
        <taxon>Bacteria</taxon>
        <taxon>Bacillati</taxon>
        <taxon>Actinomycetota</taxon>
        <taxon>Actinomycetes</taxon>
        <taxon>Streptosporangiales</taxon>
        <taxon>Streptosporangiaceae</taxon>
        <taxon>Nonomuraea</taxon>
    </lineage>
</organism>
<dbReference type="Pfam" id="PF02627">
    <property type="entry name" value="CMD"/>
    <property type="match status" value="1"/>
</dbReference>
<dbReference type="InterPro" id="IPR004675">
    <property type="entry name" value="AhpD_core"/>
</dbReference>
<dbReference type="PANTHER" id="PTHR35446">
    <property type="entry name" value="SI:CH211-175M2.5"/>
    <property type="match status" value="1"/>
</dbReference>
<evidence type="ECO:0000313" key="2">
    <source>
        <dbReference type="EMBL" id="MBB3730786.1"/>
    </source>
</evidence>
<feature type="domain" description="Carboxymuconolactone decarboxylase-like" evidence="1">
    <location>
        <begin position="43"/>
        <end position="109"/>
    </location>
</feature>
<name>A0A7W5V552_9ACTN</name>
<dbReference type="NCBIfam" id="TIGR00778">
    <property type="entry name" value="ahpD_dom"/>
    <property type="match status" value="1"/>
</dbReference>
<sequence>MPRLPQLTEDPDGLLEETRRQLGRVPNLYATLANSSAALSGYLAMRDRLSKGVLSARLREQIALLVAQENGCTYCVSAHTLRGSRMGLTDEELLGTRAAHDADPHAGAVLALTRAIVRTAGRIDSADLTAARAAGVTDAELAEIVAHIGLNTLSNYFNHVAEPELDFPEVSA</sequence>
<comment type="caution">
    <text evidence="2">The sequence shown here is derived from an EMBL/GenBank/DDBJ whole genome shotgun (WGS) entry which is preliminary data.</text>
</comment>
<dbReference type="InterPro" id="IPR029032">
    <property type="entry name" value="AhpD-like"/>
</dbReference>
<reference evidence="2 3" key="1">
    <citation type="submission" date="2020-08" db="EMBL/GenBank/DDBJ databases">
        <title>Sequencing the genomes of 1000 actinobacteria strains.</title>
        <authorList>
            <person name="Klenk H.-P."/>
        </authorList>
    </citation>
    <scope>NUCLEOTIDE SEQUENCE [LARGE SCALE GENOMIC DNA]</scope>
    <source>
        <strain evidence="2 3">DSM 44320</strain>
    </source>
</reference>
<dbReference type="InterPro" id="IPR003779">
    <property type="entry name" value="CMD-like"/>
</dbReference>
<dbReference type="EMBL" id="JACIBV010000001">
    <property type="protein sequence ID" value="MBB3730786.1"/>
    <property type="molecule type" value="Genomic_DNA"/>
</dbReference>
<evidence type="ECO:0000313" key="3">
    <source>
        <dbReference type="Proteomes" id="UP000579945"/>
    </source>
</evidence>
<evidence type="ECO:0000259" key="1">
    <source>
        <dbReference type="Pfam" id="PF02627"/>
    </source>
</evidence>
<dbReference type="GeneID" id="95392915"/>
<dbReference type="Proteomes" id="UP000579945">
    <property type="component" value="Unassembled WGS sequence"/>
</dbReference>
<dbReference type="RefSeq" id="WP_183655904.1">
    <property type="nucleotide sequence ID" value="NZ_JACIBV010000001.1"/>
</dbReference>
<keyword evidence="2" id="KW-0560">Oxidoreductase</keyword>
<protein>
    <submittedName>
        <fullName evidence="2">Putative peroxidase-related enzyme</fullName>
    </submittedName>
</protein>
<gene>
    <name evidence="2" type="ORF">FHR33_006646</name>
</gene>
<dbReference type="Gene3D" id="1.20.1290.10">
    <property type="entry name" value="AhpD-like"/>
    <property type="match status" value="1"/>
</dbReference>
<accession>A0A7W5V552</accession>
<dbReference type="SUPFAM" id="SSF69118">
    <property type="entry name" value="AhpD-like"/>
    <property type="match status" value="1"/>
</dbReference>
<dbReference type="GO" id="GO:0051920">
    <property type="term" value="F:peroxiredoxin activity"/>
    <property type="evidence" value="ECO:0007669"/>
    <property type="project" value="InterPro"/>
</dbReference>
<keyword evidence="3" id="KW-1185">Reference proteome</keyword>
<keyword evidence="2" id="KW-0575">Peroxidase</keyword>
<proteinExistence type="predicted"/>